<dbReference type="Pfam" id="PF20181">
    <property type="entry name" value="DUF6544"/>
    <property type="match status" value="1"/>
</dbReference>
<dbReference type="Proteomes" id="UP000239899">
    <property type="component" value="Unassembled WGS sequence"/>
</dbReference>
<gene>
    <name evidence="2" type="ORF">C2E21_8270</name>
</gene>
<dbReference type="AlphaFoldDB" id="A0A2P6TEZ4"/>
<dbReference type="InterPro" id="IPR046674">
    <property type="entry name" value="DUF6544"/>
</dbReference>
<dbReference type="EMBL" id="LHPG02000019">
    <property type="protein sequence ID" value="PRW32545.1"/>
    <property type="molecule type" value="Genomic_DNA"/>
</dbReference>
<keyword evidence="3" id="KW-1185">Reference proteome</keyword>
<proteinExistence type="predicted"/>
<feature type="compositionally biased region" description="Pro residues" evidence="1">
    <location>
        <begin position="36"/>
        <end position="47"/>
    </location>
</feature>
<name>A0A2P6TEZ4_CHLSO</name>
<evidence type="ECO:0000313" key="3">
    <source>
        <dbReference type="Proteomes" id="UP000239899"/>
    </source>
</evidence>
<sequence length="325" mass="35844">MCFFNHRRYSAEREARVRELEVQASRAAAAAERGDAPPPPPPRPAPTSQPRLDRDSLRAPLLDAIPEDVSDAVAQHPVQPWDELPPCVKTFLSKSVRDGRRFKLFTLLETGRMKLDTKGGWKQTEAVQRACPLEPAFVWTASASLAPLVSVKGCDSFVNGSGHCSWQLWGSVAAAAGGGPEVEQSLRVRWLAEAPCFPTALQPSRFLRWEEVPGEPQQAEAVLSWGGAPVRATFTFDRWGRVARCSSHDFLRRLPDGSFERGEWQVAYSGHMLFGLSPQGPVMQEEIATHAGVFVPTNVEAAWVLPDGSRWVYVQFTVSKVTASL</sequence>
<evidence type="ECO:0000313" key="2">
    <source>
        <dbReference type="EMBL" id="PRW32545.1"/>
    </source>
</evidence>
<evidence type="ECO:0000256" key="1">
    <source>
        <dbReference type="SAM" id="MobiDB-lite"/>
    </source>
</evidence>
<dbReference type="OrthoDB" id="10434718at2759"/>
<feature type="compositionally biased region" description="Low complexity" evidence="1">
    <location>
        <begin position="22"/>
        <end position="31"/>
    </location>
</feature>
<organism evidence="2 3">
    <name type="scientific">Chlorella sorokiniana</name>
    <name type="common">Freshwater green alga</name>
    <dbReference type="NCBI Taxonomy" id="3076"/>
    <lineage>
        <taxon>Eukaryota</taxon>
        <taxon>Viridiplantae</taxon>
        <taxon>Chlorophyta</taxon>
        <taxon>core chlorophytes</taxon>
        <taxon>Trebouxiophyceae</taxon>
        <taxon>Chlorellales</taxon>
        <taxon>Chlorellaceae</taxon>
        <taxon>Chlorella clade</taxon>
        <taxon>Chlorella</taxon>
    </lineage>
</organism>
<comment type="caution">
    <text evidence="2">The sequence shown here is derived from an EMBL/GenBank/DDBJ whole genome shotgun (WGS) entry which is preliminary data.</text>
</comment>
<reference evidence="2 3" key="1">
    <citation type="journal article" date="2018" name="Plant J.">
        <title>Genome sequences of Chlorella sorokiniana UTEX 1602 and Micractinium conductrix SAG 241.80: implications to maltose excretion by a green alga.</title>
        <authorList>
            <person name="Arriola M.B."/>
            <person name="Velmurugan N."/>
            <person name="Zhang Y."/>
            <person name="Plunkett M.H."/>
            <person name="Hondzo H."/>
            <person name="Barney B.M."/>
        </authorList>
    </citation>
    <scope>NUCLEOTIDE SEQUENCE [LARGE SCALE GENOMIC DNA]</scope>
    <source>
        <strain evidence="3">UTEX 1602</strain>
    </source>
</reference>
<feature type="region of interest" description="Disordered" evidence="1">
    <location>
        <begin position="1"/>
        <end position="53"/>
    </location>
</feature>
<protein>
    <submittedName>
        <fullName evidence="2">Uncharacterized protein</fullName>
    </submittedName>
</protein>
<feature type="compositionally biased region" description="Basic and acidic residues" evidence="1">
    <location>
        <begin position="9"/>
        <end position="21"/>
    </location>
</feature>
<accession>A0A2P6TEZ4</accession>